<gene>
    <name evidence="1" type="ORF">ENSA5_23220</name>
</gene>
<evidence type="ECO:0000313" key="1">
    <source>
        <dbReference type="EMBL" id="PRQ02395.1"/>
    </source>
</evidence>
<comment type="caution">
    <text evidence="1">The sequence shown here is derived from an EMBL/GenBank/DDBJ whole genome shotgun (WGS) entry which is preliminary data.</text>
</comment>
<reference evidence="1 2" key="1">
    <citation type="submission" date="2018-03" db="EMBL/GenBank/DDBJ databases">
        <title>Draft Genome Sequences of the Obligatory Marine Myxobacteria Enhygromyxa salina SWB005.</title>
        <authorList>
            <person name="Poehlein A."/>
            <person name="Moghaddam J.A."/>
            <person name="Harms H."/>
            <person name="Alanjari M."/>
            <person name="Koenig G.M."/>
            <person name="Daniel R."/>
            <person name="Schaeberle T.F."/>
        </authorList>
    </citation>
    <scope>NUCLEOTIDE SEQUENCE [LARGE SCALE GENOMIC DNA]</scope>
    <source>
        <strain evidence="1 2">SWB005</strain>
    </source>
</reference>
<dbReference type="OrthoDB" id="5504744at2"/>
<dbReference type="PROSITE" id="PS51257">
    <property type="entry name" value="PROKAR_LIPOPROTEIN"/>
    <property type="match status" value="1"/>
</dbReference>
<name>A0A2S9YBB4_9BACT</name>
<proteinExistence type="predicted"/>
<evidence type="ECO:0000313" key="2">
    <source>
        <dbReference type="Proteomes" id="UP000237968"/>
    </source>
</evidence>
<protein>
    <submittedName>
        <fullName evidence="1">Uncharacterized protein</fullName>
    </submittedName>
</protein>
<keyword evidence="2" id="KW-1185">Reference proteome</keyword>
<dbReference type="RefSeq" id="WP_146155594.1">
    <property type="nucleotide sequence ID" value="NZ_PVNK01000119.1"/>
</dbReference>
<sequence>MLMDRSWQFSSSLLVPALFIAGCLTNVPDPALGSTYACVDDSDCPGTQTCLQQVCEAVELPVVKIVNPEDEKPYTYTDGAAPHAEVLNLAATNLVLRELSESSEAVAGEGHLVVFVDEIEVALIDSGDLSGGVQVPIEIPDVPGVHRIRVQARLNDGTDYDNETARARNLVWVDDKRIHVALRSPWPGESFSLESQPVQATVAVLGDVSIGPPSTGLEHVHVHYGDSFPACLDDPLCVVGYVGIVPSNDDEFGPVFLPKSAAGMVTLTALIKNSDHTTYLDDMEEPVWSEIQILRTND</sequence>
<dbReference type="AlphaFoldDB" id="A0A2S9YBB4"/>
<accession>A0A2S9YBB4</accession>
<dbReference type="Proteomes" id="UP000237968">
    <property type="component" value="Unassembled WGS sequence"/>
</dbReference>
<dbReference type="EMBL" id="PVNK01000119">
    <property type="protein sequence ID" value="PRQ02395.1"/>
    <property type="molecule type" value="Genomic_DNA"/>
</dbReference>
<organism evidence="1 2">
    <name type="scientific">Enhygromyxa salina</name>
    <dbReference type="NCBI Taxonomy" id="215803"/>
    <lineage>
        <taxon>Bacteria</taxon>
        <taxon>Pseudomonadati</taxon>
        <taxon>Myxococcota</taxon>
        <taxon>Polyangia</taxon>
        <taxon>Nannocystales</taxon>
        <taxon>Nannocystaceae</taxon>
        <taxon>Enhygromyxa</taxon>
    </lineage>
</organism>